<dbReference type="PANTHER" id="PTHR12558:SF10">
    <property type="entry name" value="CELL DIVISION CYCLE PROTEIN 23 HOMOLOG"/>
    <property type="match status" value="1"/>
</dbReference>
<dbReference type="Pfam" id="PF04049">
    <property type="entry name" value="ANAPC8"/>
    <property type="match status" value="1"/>
</dbReference>
<keyword evidence="1" id="KW-0677">Repeat</keyword>
<dbReference type="GO" id="GO:0031145">
    <property type="term" value="P:anaphase-promoting complex-dependent catabolic process"/>
    <property type="evidence" value="ECO:0007669"/>
    <property type="project" value="TreeGrafter"/>
</dbReference>
<evidence type="ECO:0000256" key="1">
    <source>
        <dbReference type="ARBA" id="ARBA00022737"/>
    </source>
</evidence>
<dbReference type="GO" id="GO:0005680">
    <property type="term" value="C:anaphase-promoting complex"/>
    <property type="evidence" value="ECO:0007669"/>
    <property type="project" value="InterPro"/>
</dbReference>
<keyword evidence="5" id="KW-1185">Reference proteome</keyword>
<dbReference type="PANTHER" id="PTHR12558">
    <property type="entry name" value="CELL DIVISION CYCLE 16,23,27"/>
    <property type="match status" value="1"/>
</dbReference>
<proteinExistence type="predicted"/>
<dbReference type="GO" id="GO:0045842">
    <property type="term" value="P:positive regulation of mitotic metaphase/anaphase transition"/>
    <property type="evidence" value="ECO:0007669"/>
    <property type="project" value="TreeGrafter"/>
</dbReference>
<sequence>MPSRNRMDSVSICKQEFLLVRCGVEKVKLLKEGVEVFVDTVNSEPLHWGAWLELVTLIKDKESLLTLSLPNHWMKRFFLGHIYLELQLNEEGLKIYQHLMDKGFVKSSYIVSQVAMAYNNMRGRSSVV</sequence>
<dbReference type="Proteomes" id="UP000005408">
    <property type="component" value="Unassembled WGS sequence"/>
</dbReference>
<accession>A0A8W8J2G0</accession>
<dbReference type="InterPro" id="IPR011990">
    <property type="entry name" value="TPR-like_helical_dom_sf"/>
</dbReference>
<protein>
    <recommendedName>
        <fullName evidence="3">Cdc23 domain-containing protein</fullName>
    </recommendedName>
</protein>
<dbReference type="InterPro" id="IPR007192">
    <property type="entry name" value="APC8"/>
</dbReference>
<name>A0A8W8J2G0_MAGGI</name>
<evidence type="ECO:0000256" key="2">
    <source>
        <dbReference type="ARBA" id="ARBA00022803"/>
    </source>
</evidence>
<dbReference type="Gene3D" id="1.25.40.10">
    <property type="entry name" value="Tetratricopeptide repeat domain"/>
    <property type="match status" value="1"/>
</dbReference>
<dbReference type="GO" id="GO:0051301">
    <property type="term" value="P:cell division"/>
    <property type="evidence" value="ECO:0007669"/>
    <property type="project" value="TreeGrafter"/>
</dbReference>
<dbReference type="EnsemblMetazoa" id="G16566.1">
    <property type="protein sequence ID" value="G16566.1:cds"/>
    <property type="gene ID" value="G16566"/>
</dbReference>
<feature type="domain" description="Cdc23" evidence="3">
    <location>
        <begin position="26"/>
        <end position="115"/>
    </location>
</feature>
<reference evidence="4" key="1">
    <citation type="submission" date="2022-08" db="UniProtKB">
        <authorList>
            <consortium name="EnsemblMetazoa"/>
        </authorList>
    </citation>
    <scope>IDENTIFICATION</scope>
    <source>
        <strain evidence="4">05x7-T-G4-1.051#20</strain>
    </source>
</reference>
<evidence type="ECO:0000259" key="3">
    <source>
        <dbReference type="Pfam" id="PF04049"/>
    </source>
</evidence>
<dbReference type="AlphaFoldDB" id="A0A8W8J2G0"/>
<evidence type="ECO:0000313" key="4">
    <source>
        <dbReference type="EnsemblMetazoa" id="G16566.1:cds"/>
    </source>
</evidence>
<organism evidence="4 5">
    <name type="scientific">Magallana gigas</name>
    <name type="common">Pacific oyster</name>
    <name type="synonym">Crassostrea gigas</name>
    <dbReference type="NCBI Taxonomy" id="29159"/>
    <lineage>
        <taxon>Eukaryota</taxon>
        <taxon>Metazoa</taxon>
        <taxon>Spiralia</taxon>
        <taxon>Lophotrochozoa</taxon>
        <taxon>Mollusca</taxon>
        <taxon>Bivalvia</taxon>
        <taxon>Autobranchia</taxon>
        <taxon>Pteriomorphia</taxon>
        <taxon>Ostreida</taxon>
        <taxon>Ostreoidea</taxon>
        <taxon>Ostreidae</taxon>
        <taxon>Magallana</taxon>
    </lineage>
</organism>
<keyword evidence="2" id="KW-0802">TPR repeat</keyword>
<dbReference type="GO" id="GO:0016567">
    <property type="term" value="P:protein ubiquitination"/>
    <property type="evidence" value="ECO:0007669"/>
    <property type="project" value="TreeGrafter"/>
</dbReference>
<evidence type="ECO:0000313" key="5">
    <source>
        <dbReference type="Proteomes" id="UP000005408"/>
    </source>
</evidence>